<dbReference type="PROSITE" id="PS50889">
    <property type="entry name" value="S4"/>
    <property type="match status" value="1"/>
</dbReference>
<organism evidence="7 8">
    <name type="scientific">Myroides odoratimimus</name>
    <dbReference type="NCBI Taxonomy" id="76832"/>
    <lineage>
        <taxon>Bacteria</taxon>
        <taxon>Pseudomonadati</taxon>
        <taxon>Bacteroidota</taxon>
        <taxon>Flavobacteriia</taxon>
        <taxon>Flavobacteriales</taxon>
        <taxon>Flavobacteriaceae</taxon>
        <taxon>Myroides</taxon>
    </lineage>
</organism>
<dbReference type="RefSeq" id="WP_006261910.1">
    <property type="nucleotide sequence ID" value="NZ_CP013690.1"/>
</dbReference>
<evidence type="ECO:0000313" key="8">
    <source>
        <dbReference type="Proteomes" id="UP000069030"/>
    </source>
</evidence>
<evidence type="ECO:0000259" key="6">
    <source>
        <dbReference type="SMART" id="SM00363"/>
    </source>
</evidence>
<feature type="region of interest" description="Disordered" evidence="5">
    <location>
        <begin position="102"/>
        <end position="146"/>
    </location>
</feature>
<dbReference type="SMART" id="SM00363">
    <property type="entry name" value="S4"/>
    <property type="match status" value="1"/>
</dbReference>
<dbReference type="PIRSF" id="PIRSF016821">
    <property type="entry name" value="HSP15"/>
    <property type="match status" value="1"/>
</dbReference>
<dbReference type="GeneID" id="66973430"/>
<dbReference type="EMBL" id="CP013690">
    <property type="protein sequence ID" value="ALU24850.1"/>
    <property type="molecule type" value="Genomic_DNA"/>
</dbReference>
<dbReference type="Pfam" id="PF01479">
    <property type="entry name" value="S4"/>
    <property type="match status" value="1"/>
</dbReference>
<evidence type="ECO:0000313" key="7">
    <source>
        <dbReference type="EMBL" id="ALU24850.1"/>
    </source>
</evidence>
<dbReference type="AlphaFoldDB" id="A0AAI8C2U4"/>
<name>A0AAI8C2U4_9FLAO</name>
<dbReference type="KEGG" id="mod:AS202_01030"/>
<protein>
    <submittedName>
        <fullName evidence="7">RNA-binding protein</fullName>
    </submittedName>
</protein>
<dbReference type="InterPro" id="IPR025708">
    <property type="entry name" value="HSP15"/>
</dbReference>
<evidence type="ECO:0000256" key="5">
    <source>
        <dbReference type="SAM" id="MobiDB-lite"/>
    </source>
</evidence>
<gene>
    <name evidence="7" type="ORF">AS202_01030</name>
</gene>
<dbReference type="GO" id="GO:0034605">
    <property type="term" value="P:cellular response to heat"/>
    <property type="evidence" value="ECO:0007669"/>
    <property type="project" value="InterPro"/>
</dbReference>
<accession>A0AAI8C2U4</accession>
<feature type="compositionally biased region" description="Basic and acidic residues" evidence="5">
    <location>
        <begin position="132"/>
        <end position="146"/>
    </location>
</feature>
<dbReference type="Gene3D" id="3.10.290.10">
    <property type="entry name" value="RNA-binding S4 domain"/>
    <property type="match status" value="1"/>
</dbReference>
<comment type="similarity">
    <text evidence="1">Belongs to the HSP15 family.</text>
</comment>
<evidence type="ECO:0000256" key="3">
    <source>
        <dbReference type="ARBA" id="ARBA00023125"/>
    </source>
</evidence>
<dbReference type="SUPFAM" id="SSF55174">
    <property type="entry name" value="Alpha-L RNA-binding motif"/>
    <property type="match status" value="1"/>
</dbReference>
<feature type="compositionally biased region" description="Acidic residues" evidence="5">
    <location>
        <begin position="119"/>
        <end position="131"/>
    </location>
</feature>
<dbReference type="GO" id="GO:0043023">
    <property type="term" value="F:ribosomal large subunit binding"/>
    <property type="evidence" value="ECO:0007669"/>
    <property type="project" value="InterPro"/>
</dbReference>
<keyword evidence="3" id="KW-0238">DNA-binding</keyword>
<reference evidence="7 8" key="1">
    <citation type="journal article" date="2016" name="J. Zhejiang Univ. Sci. B">
        <title>Antibiotic resistance mechanisms of Myroides sp.</title>
        <authorList>
            <person name="Hu S."/>
            <person name="Yuan S."/>
            <person name="Qu H."/>
            <person name="Jiang T."/>
            <person name="Zhou Y."/>
            <person name="Wang M."/>
            <person name="Ming D."/>
        </authorList>
    </citation>
    <scope>NUCLEOTIDE SEQUENCE [LARGE SCALE GENOMIC DNA]</scope>
    <source>
        <strain evidence="7 8">PR63039</strain>
    </source>
</reference>
<dbReference type="Proteomes" id="UP000069030">
    <property type="component" value="Chromosome"/>
</dbReference>
<evidence type="ECO:0000256" key="2">
    <source>
        <dbReference type="ARBA" id="ARBA00022884"/>
    </source>
</evidence>
<evidence type="ECO:0000256" key="4">
    <source>
        <dbReference type="PROSITE-ProRule" id="PRU00182"/>
    </source>
</evidence>
<feature type="domain" description="RNA-binding S4" evidence="6">
    <location>
        <begin position="1"/>
        <end position="64"/>
    </location>
</feature>
<dbReference type="GO" id="GO:0003727">
    <property type="term" value="F:single-stranded RNA binding"/>
    <property type="evidence" value="ECO:0007669"/>
    <property type="project" value="InterPro"/>
</dbReference>
<evidence type="ECO:0000256" key="1">
    <source>
        <dbReference type="ARBA" id="ARBA00008396"/>
    </source>
</evidence>
<dbReference type="GO" id="GO:0003677">
    <property type="term" value="F:DNA binding"/>
    <property type="evidence" value="ECO:0007669"/>
    <property type="project" value="UniProtKB-KW"/>
</dbReference>
<sequence length="146" mass="17149">MRIDKYLWCIRYYKTRNIATEACKKGHITVNGQAAKASREVFPTDKITLRKDQITYKLTVLDIPANRVGAKLVDIYRKDETPAEAFEHLELLKLSKDYYRAKGTGRPTKKDRRDIDDFHDYEDDDIIEGEDSIERDNSFKDREEDV</sequence>
<dbReference type="InterPro" id="IPR036986">
    <property type="entry name" value="S4_RNA-bd_sf"/>
</dbReference>
<dbReference type="CDD" id="cd00165">
    <property type="entry name" value="S4"/>
    <property type="match status" value="1"/>
</dbReference>
<keyword evidence="2 4" id="KW-0694">RNA-binding</keyword>
<proteinExistence type="inferred from homology"/>
<dbReference type="InterPro" id="IPR002942">
    <property type="entry name" value="S4_RNA-bd"/>
</dbReference>